<comment type="caution">
    <text evidence="2">The sequence shown here is derived from an EMBL/GenBank/DDBJ whole genome shotgun (WGS) entry which is preliminary data.</text>
</comment>
<feature type="region of interest" description="Disordered" evidence="1">
    <location>
        <begin position="456"/>
        <end position="521"/>
    </location>
</feature>
<dbReference type="AlphaFoldDB" id="A0A9W7XVT8"/>
<accession>A0A9W7XVT8</accession>
<keyword evidence="3" id="KW-1185">Reference proteome</keyword>
<dbReference type="EMBL" id="JANBOJ010000403">
    <property type="protein sequence ID" value="KAJ1719419.1"/>
    <property type="molecule type" value="Genomic_DNA"/>
</dbReference>
<protein>
    <submittedName>
        <fullName evidence="2">Uncharacterized protein</fullName>
    </submittedName>
</protein>
<feature type="region of interest" description="Disordered" evidence="1">
    <location>
        <begin position="545"/>
        <end position="591"/>
    </location>
</feature>
<gene>
    <name evidence="2" type="ORF">LPJ53_005820</name>
</gene>
<evidence type="ECO:0000256" key="1">
    <source>
        <dbReference type="SAM" id="MobiDB-lite"/>
    </source>
</evidence>
<feature type="compositionally biased region" description="Low complexity" evidence="1">
    <location>
        <begin position="550"/>
        <end position="567"/>
    </location>
</feature>
<name>A0A9W7XVT8_9FUNG</name>
<organism evidence="2 3">
    <name type="scientific">Coemansia erecta</name>
    <dbReference type="NCBI Taxonomy" id="147472"/>
    <lineage>
        <taxon>Eukaryota</taxon>
        <taxon>Fungi</taxon>
        <taxon>Fungi incertae sedis</taxon>
        <taxon>Zoopagomycota</taxon>
        <taxon>Kickxellomycotina</taxon>
        <taxon>Kickxellomycetes</taxon>
        <taxon>Kickxellales</taxon>
        <taxon>Kickxellaceae</taxon>
        <taxon>Coemansia</taxon>
    </lineage>
</organism>
<sequence>MTASAPGTAPADPRPASPTQYSDVLMRGLTPVPASPTRESIVPANAASADPENAFTLVTSRRVPRTDPFPASARTRDPDANGPPRPDAAPAQGPKRPLSPTSLFTPPRSVMAKTVSKPNPSTRRGPTDAELAKERNENPAFAVPTAWLHFPGAGPASMRRIAAHCLLVEKMSIETKPGNPHHPIFTFVFGGAGRIGVVFRTIAHLVRHIAHPPTLEGVTHPWRTPDGVFTPFWMTGTPAAKMGRHVAGSLRQHGRVFNLRREAEDEFLTTDWSGLLVLPEGRELPKSVRFQRENEDTVILPGQVAVPCPTCRFRNPDWCSCPTPDCHPVRRAALEAAAASAAAAAAAPQPEAPVVPAPTPEPPFSSAAPATEPLAGHAATVPAPPVSPAAPAPVPPAPATPVTAAAAAPEPPAVTSIPAPEPLVGAATPAPKPPVGPAARATAPPAAAFNMELSEDTVSPAGPAPQTPLLFSATGSPIPAAPRSTRPRASSQGPGAPKTAFSASKRVTRQNAKEATPYSKGLAHRSLASPLVRGFARRAATVIPIPPVHPTLTANPAPALVPLTPTPEIGYSPEPVPADAEPAEDGASPRL</sequence>
<feature type="compositionally biased region" description="Pro residues" evidence="1">
    <location>
        <begin position="382"/>
        <end position="399"/>
    </location>
</feature>
<evidence type="ECO:0000313" key="3">
    <source>
        <dbReference type="Proteomes" id="UP001149813"/>
    </source>
</evidence>
<feature type="compositionally biased region" description="Low complexity" evidence="1">
    <location>
        <begin position="364"/>
        <end position="381"/>
    </location>
</feature>
<feature type="region of interest" description="Disordered" evidence="1">
    <location>
        <begin position="1"/>
        <end position="132"/>
    </location>
</feature>
<feature type="region of interest" description="Disordered" evidence="1">
    <location>
        <begin position="350"/>
        <end position="442"/>
    </location>
</feature>
<proteinExistence type="predicted"/>
<dbReference type="Proteomes" id="UP001149813">
    <property type="component" value="Unassembled WGS sequence"/>
</dbReference>
<evidence type="ECO:0000313" key="2">
    <source>
        <dbReference type="EMBL" id="KAJ1719419.1"/>
    </source>
</evidence>
<dbReference type="OrthoDB" id="5657538at2759"/>
<reference evidence="2" key="1">
    <citation type="submission" date="2022-07" db="EMBL/GenBank/DDBJ databases">
        <title>Phylogenomic reconstructions and comparative analyses of Kickxellomycotina fungi.</title>
        <authorList>
            <person name="Reynolds N.K."/>
            <person name="Stajich J.E."/>
            <person name="Barry K."/>
            <person name="Grigoriev I.V."/>
            <person name="Crous P."/>
            <person name="Smith M.E."/>
        </authorList>
    </citation>
    <scope>NUCLEOTIDE SEQUENCE</scope>
    <source>
        <strain evidence="2">NBRC 32514</strain>
    </source>
</reference>
<feature type="compositionally biased region" description="Pro residues" evidence="1">
    <location>
        <begin position="350"/>
        <end position="363"/>
    </location>
</feature>
<feature type="compositionally biased region" description="Low complexity" evidence="1">
    <location>
        <begin position="577"/>
        <end position="591"/>
    </location>
</feature>